<proteinExistence type="predicted"/>
<organism evidence="4 5">
    <name type="scientific">Parerythrobacter jejuensis</name>
    <dbReference type="NCBI Taxonomy" id="795812"/>
    <lineage>
        <taxon>Bacteria</taxon>
        <taxon>Pseudomonadati</taxon>
        <taxon>Pseudomonadota</taxon>
        <taxon>Alphaproteobacteria</taxon>
        <taxon>Sphingomonadales</taxon>
        <taxon>Erythrobacteraceae</taxon>
        <taxon>Parerythrobacter</taxon>
    </lineage>
</organism>
<evidence type="ECO:0000313" key="3">
    <source>
        <dbReference type="EMBL" id="MXP30648.1"/>
    </source>
</evidence>
<feature type="domain" description="Restriction endonuclease type II EcoRII N-terminal" evidence="2">
    <location>
        <begin position="3"/>
        <end position="87"/>
    </location>
</feature>
<dbReference type="Pfam" id="PF09217">
    <property type="entry name" value="EcoRII-N"/>
    <property type="match status" value="1"/>
</dbReference>
<dbReference type="GO" id="GO:0004519">
    <property type="term" value="F:endonuclease activity"/>
    <property type="evidence" value="ECO:0007669"/>
    <property type="project" value="UniProtKB-KW"/>
</dbReference>
<name>A0A845B369_9SPHN</name>
<dbReference type="AlphaFoldDB" id="A0A845B369"/>
<dbReference type="SUPFAM" id="SSF101936">
    <property type="entry name" value="DNA-binding pseudobarrel domain"/>
    <property type="match status" value="1"/>
</dbReference>
<keyword evidence="5" id="KW-1185">Reference proteome</keyword>
<dbReference type="EMBL" id="WTYE01000001">
    <property type="protein sequence ID" value="MXP33408.1"/>
    <property type="molecule type" value="Genomic_DNA"/>
</dbReference>
<dbReference type="InterPro" id="IPR023372">
    <property type="entry name" value="Rest_endonuc_II_EcoRII_N"/>
</dbReference>
<dbReference type="RefSeq" id="WP_160778169.1">
    <property type="nucleotide sequence ID" value="NZ_BAAAZF010000001.1"/>
</dbReference>
<evidence type="ECO:0000313" key="4">
    <source>
        <dbReference type="EMBL" id="MXP33408.1"/>
    </source>
</evidence>
<dbReference type="EMBL" id="WTYE01000001">
    <property type="protein sequence ID" value="MXP30648.1"/>
    <property type="molecule type" value="Genomic_DNA"/>
</dbReference>
<protein>
    <submittedName>
        <fullName evidence="4">Restriction endonuclease</fullName>
    </submittedName>
</protein>
<keyword evidence="4" id="KW-0255">Endonuclease</keyword>
<dbReference type="InterPro" id="IPR015300">
    <property type="entry name" value="DNA-bd_pseudobarrel_sf"/>
</dbReference>
<dbReference type="Proteomes" id="UP000446786">
    <property type="component" value="Unassembled WGS sequence"/>
</dbReference>
<feature type="region of interest" description="Disordered" evidence="1">
    <location>
        <begin position="1"/>
        <end position="22"/>
    </location>
</feature>
<accession>A0A845B369</accession>
<gene>
    <name evidence="3" type="ORF">GRI94_02290</name>
    <name evidence="4" type="ORF">GRI94_16380</name>
</gene>
<dbReference type="OrthoDB" id="9797574at2"/>
<evidence type="ECO:0000256" key="1">
    <source>
        <dbReference type="SAM" id="MobiDB-lite"/>
    </source>
</evidence>
<evidence type="ECO:0000259" key="2">
    <source>
        <dbReference type="Pfam" id="PF09217"/>
    </source>
</evidence>
<sequence>MTAFSKTLTRNDTGANGSHQAGILVPKGDRELLTFFPPLDPAIKNPDRLIDCRDETGKWWRFRYVYYNNKLHDPDGTRNEYRITRMTAYFRSVGAREGQSVVFENRSDGSFEIRLHADSPERPTVTKLSGWRRIH</sequence>
<evidence type="ECO:0000313" key="5">
    <source>
        <dbReference type="Proteomes" id="UP000446786"/>
    </source>
</evidence>
<dbReference type="Gene3D" id="2.40.330.10">
    <property type="entry name" value="DNA-binding pseudobarrel domain"/>
    <property type="match status" value="1"/>
</dbReference>
<feature type="compositionally biased region" description="Polar residues" evidence="1">
    <location>
        <begin position="1"/>
        <end position="19"/>
    </location>
</feature>
<keyword evidence="4" id="KW-0540">Nuclease</keyword>
<reference evidence="4 5" key="1">
    <citation type="submission" date="2019-12" db="EMBL/GenBank/DDBJ databases">
        <title>Genomic-based taxomic classification of the family Erythrobacteraceae.</title>
        <authorList>
            <person name="Xu L."/>
        </authorList>
    </citation>
    <scope>NUCLEOTIDE SEQUENCE [LARGE SCALE GENOMIC DNA]</scope>
    <source>
        <strain evidence="4 5">JCM 16677</strain>
    </source>
</reference>
<comment type="caution">
    <text evidence="4">The sequence shown here is derived from an EMBL/GenBank/DDBJ whole genome shotgun (WGS) entry which is preliminary data.</text>
</comment>
<keyword evidence="4" id="KW-0378">Hydrolase</keyword>